<dbReference type="OrthoDB" id="20942at2"/>
<proteinExistence type="predicted"/>
<dbReference type="Gene3D" id="1.10.490.110">
    <property type="entry name" value="Uncharacterized conserved protein DUF2267"/>
    <property type="match status" value="1"/>
</dbReference>
<evidence type="ECO:0000313" key="1">
    <source>
        <dbReference type="EMBL" id="PQV58938.1"/>
    </source>
</evidence>
<dbReference type="InterPro" id="IPR018727">
    <property type="entry name" value="DUF2267"/>
</dbReference>
<gene>
    <name evidence="1" type="ORF">LX70_00757</name>
</gene>
<dbReference type="Proteomes" id="UP000238338">
    <property type="component" value="Unassembled WGS sequence"/>
</dbReference>
<name>A0A2S8SE31_9RHOB</name>
<accession>A0A2S8SE31</accession>
<organism evidence="1 2">
    <name type="scientific">Albidovulum denitrificans</name>
    <dbReference type="NCBI Taxonomy" id="404881"/>
    <lineage>
        <taxon>Bacteria</taxon>
        <taxon>Pseudomonadati</taxon>
        <taxon>Pseudomonadota</taxon>
        <taxon>Alphaproteobacteria</taxon>
        <taxon>Rhodobacterales</taxon>
        <taxon>Paracoccaceae</taxon>
        <taxon>Albidovulum</taxon>
    </lineage>
</organism>
<dbReference type="RefSeq" id="WP_105513159.1">
    <property type="nucleotide sequence ID" value="NZ_PVEP01000001.1"/>
</dbReference>
<keyword evidence="2" id="KW-1185">Reference proteome</keyword>
<reference evidence="1 2" key="1">
    <citation type="submission" date="2018-02" db="EMBL/GenBank/DDBJ databases">
        <title>Genomic Encyclopedia of Archaeal and Bacterial Type Strains, Phase II (KMG-II): from individual species to whole genera.</title>
        <authorList>
            <person name="Goeker M."/>
        </authorList>
    </citation>
    <scope>NUCLEOTIDE SEQUENCE [LARGE SCALE GENOMIC DNA]</scope>
    <source>
        <strain evidence="1 2">DSM 18921</strain>
    </source>
</reference>
<comment type="caution">
    <text evidence="1">The sequence shown here is derived from an EMBL/GenBank/DDBJ whole genome shotgun (WGS) entry which is preliminary data.</text>
</comment>
<dbReference type="Pfam" id="PF10025">
    <property type="entry name" value="DUF2267"/>
    <property type="match status" value="1"/>
</dbReference>
<dbReference type="AlphaFoldDB" id="A0A2S8SE31"/>
<dbReference type="InterPro" id="IPR038282">
    <property type="entry name" value="DUF2267_sf"/>
</dbReference>
<sequence length="152" mass="17654">MPMPWAIRHATKDWQAFLTDAKDRLDLTSDNSAYTAVDAVIQVFRRRLSVEEAIAFAQILPACLRALFVQDWNVTATPVPFATRDEMRREAQAVRKDHNLTPDHAIEAVAWALRRHVRQRDLDDFLAQLPRGATDFWHVETDDPRELHRRIT</sequence>
<protein>
    <submittedName>
        <fullName evidence="1">Uncharacterized protein (DUF2267 family)</fullName>
    </submittedName>
</protein>
<dbReference type="EMBL" id="PVEP01000001">
    <property type="protein sequence ID" value="PQV58938.1"/>
    <property type="molecule type" value="Genomic_DNA"/>
</dbReference>
<evidence type="ECO:0000313" key="2">
    <source>
        <dbReference type="Proteomes" id="UP000238338"/>
    </source>
</evidence>